<reference evidence="1 2" key="1">
    <citation type="submission" date="2014-04" db="EMBL/GenBank/DDBJ databases">
        <authorList>
            <consortium name="DOE Joint Genome Institute"/>
            <person name="Kuo A."/>
            <person name="Kohler A."/>
            <person name="Nagy L.G."/>
            <person name="Floudas D."/>
            <person name="Copeland A."/>
            <person name="Barry K.W."/>
            <person name="Cichocki N."/>
            <person name="Veneault-Fourrey C."/>
            <person name="LaButti K."/>
            <person name="Lindquist E.A."/>
            <person name="Lipzen A."/>
            <person name="Lundell T."/>
            <person name="Morin E."/>
            <person name="Murat C."/>
            <person name="Sun H."/>
            <person name="Tunlid A."/>
            <person name="Henrissat B."/>
            <person name="Grigoriev I.V."/>
            <person name="Hibbett D.S."/>
            <person name="Martin F."/>
            <person name="Nordberg H.P."/>
            <person name="Cantor M.N."/>
            <person name="Hua S.X."/>
        </authorList>
    </citation>
    <scope>NUCLEOTIDE SEQUENCE [LARGE SCALE GENOMIC DNA]</scope>
    <source>
        <strain evidence="1 2">Foug A</strain>
    </source>
</reference>
<accession>A0A0C2YYM8</accession>
<dbReference type="Proteomes" id="UP000053989">
    <property type="component" value="Unassembled WGS sequence"/>
</dbReference>
<proteinExistence type="predicted"/>
<sequence length="72" mass="7354">MGCSSGTGSGIHKWSLADAAADGVEADGVPVETRTAYSAVIFRNGKAPLSPTQLMSFGYVSKNGSHRALVLG</sequence>
<dbReference type="InParanoid" id="A0A0C2YYM8"/>
<dbReference type="EMBL" id="KN822148">
    <property type="protein sequence ID" value="KIM54703.1"/>
    <property type="molecule type" value="Genomic_DNA"/>
</dbReference>
<dbReference type="AlphaFoldDB" id="A0A0C2YYM8"/>
<dbReference type="HOGENOM" id="CLU_2723660_0_0_1"/>
<keyword evidence="2" id="KW-1185">Reference proteome</keyword>
<evidence type="ECO:0000313" key="2">
    <source>
        <dbReference type="Proteomes" id="UP000053989"/>
    </source>
</evidence>
<protein>
    <submittedName>
        <fullName evidence="1">Uncharacterized protein</fullName>
    </submittedName>
</protein>
<reference evidence="2" key="2">
    <citation type="submission" date="2015-01" db="EMBL/GenBank/DDBJ databases">
        <title>Evolutionary Origins and Diversification of the Mycorrhizal Mutualists.</title>
        <authorList>
            <consortium name="DOE Joint Genome Institute"/>
            <consortium name="Mycorrhizal Genomics Consortium"/>
            <person name="Kohler A."/>
            <person name="Kuo A."/>
            <person name="Nagy L.G."/>
            <person name="Floudas D."/>
            <person name="Copeland A."/>
            <person name="Barry K.W."/>
            <person name="Cichocki N."/>
            <person name="Veneault-Fourrey C."/>
            <person name="LaButti K."/>
            <person name="Lindquist E.A."/>
            <person name="Lipzen A."/>
            <person name="Lundell T."/>
            <person name="Morin E."/>
            <person name="Murat C."/>
            <person name="Riley R."/>
            <person name="Ohm R."/>
            <person name="Sun H."/>
            <person name="Tunlid A."/>
            <person name="Henrissat B."/>
            <person name="Grigoriev I.V."/>
            <person name="Hibbett D.S."/>
            <person name="Martin F."/>
        </authorList>
    </citation>
    <scope>NUCLEOTIDE SEQUENCE [LARGE SCALE GENOMIC DNA]</scope>
    <source>
        <strain evidence="2">Foug A</strain>
    </source>
</reference>
<organism evidence="1 2">
    <name type="scientific">Scleroderma citrinum Foug A</name>
    <dbReference type="NCBI Taxonomy" id="1036808"/>
    <lineage>
        <taxon>Eukaryota</taxon>
        <taxon>Fungi</taxon>
        <taxon>Dikarya</taxon>
        <taxon>Basidiomycota</taxon>
        <taxon>Agaricomycotina</taxon>
        <taxon>Agaricomycetes</taxon>
        <taxon>Agaricomycetidae</taxon>
        <taxon>Boletales</taxon>
        <taxon>Sclerodermatineae</taxon>
        <taxon>Sclerodermataceae</taxon>
        <taxon>Scleroderma</taxon>
    </lineage>
</organism>
<evidence type="ECO:0000313" key="1">
    <source>
        <dbReference type="EMBL" id="KIM54703.1"/>
    </source>
</evidence>
<name>A0A0C2YYM8_9AGAM</name>
<gene>
    <name evidence="1" type="ORF">SCLCIDRAFT_343668</name>
</gene>